<organism evidence="1 2">
    <name type="scientific">Klebsiella pneumoniae</name>
    <dbReference type="NCBI Taxonomy" id="573"/>
    <lineage>
        <taxon>Bacteria</taxon>
        <taxon>Pseudomonadati</taxon>
        <taxon>Pseudomonadota</taxon>
        <taxon>Gammaproteobacteria</taxon>
        <taxon>Enterobacterales</taxon>
        <taxon>Enterobacteriaceae</taxon>
        <taxon>Klebsiella/Raoultella group</taxon>
        <taxon>Klebsiella</taxon>
        <taxon>Klebsiella pneumoniae complex</taxon>
    </lineage>
</organism>
<sequence length="93" mass="10142">MFLGQYRPFFTEGNDYLSLHSFMQSGCTRMSVINRRYIGTAHEGGFCLINNQVVHQTQGVGGDIPCRGVIKDNAAMVGAGNADNILNNGGRNF</sequence>
<name>A0A377V327_KLEPN</name>
<protein>
    <submittedName>
        <fullName evidence="1">Uncharacterized protein</fullName>
    </submittedName>
</protein>
<evidence type="ECO:0000313" key="1">
    <source>
        <dbReference type="EMBL" id="STT04000.1"/>
    </source>
</evidence>
<dbReference type="AlphaFoldDB" id="A0A377V327"/>
<gene>
    <name evidence="1" type="ORF">NCTC13443_04306</name>
</gene>
<accession>A0A377V327</accession>
<reference evidence="1 2" key="1">
    <citation type="submission" date="2018-06" db="EMBL/GenBank/DDBJ databases">
        <authorList>
            <consortium name="Pathogen Informatics"/>
            <person name="Doyle S."/>
        </authorList>
    </citation>
    <scope>NUCLEOTIDE SEQUENCE [LARGE SCALE GENOMIC DNA]</scope>
    <source>
        <strain evidence="1 2">NCTC13443</strain>
    </source>
</reference>
<dbReference type="Proteomes" id="UP000255518">
    <property type="component" value="Unassembled WGS sequence"/>
</dbReference>
<proteinExistence type="predicted"/>
<dbReference type="EMBL" id="UGKT01000001">
    <property type="protein sequence ID" value="STT04000.1"/>
    <property type="molecule type" value="Genomic_DNA"/>
</dbReference>
<evidence type="ECO:0000313" key="2">
    <source>
        <dbReference type="Proteomes" id="UP000255518"/>
    </source>
</evidence>